<evidence type="ECO:0000256" key="2">
    <source>
        <dbReference type="ARBA" id="ARBA00022771"/>
    </source>
</evidence>
<dbReference type="EMBL" id="MN081869">
    <property type="protein sequence ID" value="QEA08241.1"/>
    <property type="molecule type" value="Genomic_DNA"/>
</dbReference>
<dbReference type="InterPro" id="IPR013083">
    <property type="entry name" value="Znf_RING/FYVE/PHD"/>
</dbReference>
<keyword evidence="1" id="KW-0479">Metal-binding</keyword>
<accession>A0A5B8RI29</accession>
<dbReference type="Pfam" id="PF13920">
    <property type="entry name" value="zf-C3HC4_3"/>
    <property type="match status" value="1"/>
</dbReference>
<dbReference type="PANTHER" id="PTHR42647">
    <property type="entry name" value="SBP (S-RIBONUCLEASE BINDING PROTEIN) FAMILY PROTEIN"/>
    <property type="match status" value="1"/>
</dbReference>
<evidence type="ECO:0000259" key="5">
    <source>
        <dbReference type="PROSITE" id="PS50089"/>
    </source>
</evidence>
<protein>
    <submittedName>
        <fullName evidence="6">Putative RING finger protein</fullName>
    </submittedName>
</protein>
<feature type="domain" description="RING-type" evidence="5">
    <location>
        <begin position="111"/>
        <end position="146"/>
    </location>
</feature>
<sequence>MEIDKVFHNTIMYQDLEILQDYLDTFKLDPQLTSVLKKYKHASPFWKSDEKSFWIFEEILHDEAERVKQLNGVKTRNKVGFVYIKQIFYDIVELLLEATNDKKASSIDSRCVVCYENEICIKIQPCNHFVVCKSCFNRLNTCPMCRSKINKS</sequence>
<name>A0A5B8RI29_9VIRU</name>
<evidence type="ECO:0000256" key="4">
    <source>
        <dbReference type="PROSITE-ProRule" id="PRU00175"/>
    </source>
</evidence>
<dbReference type="GO" id="GO:0004842">
    <property type="term" value="F:ubiquitin-protein transferase activity"/>
    <property type="evidence" value="ECO:0007669"/>
    <property type="project" value="TreeGrafter"/>
</dbReference>
<keyword evidence="2 4" id="KW-0863">Zinc-finger</keyword>
<organism evidence="6">
    <name type="scientific">Iridovirus Liz-CrIV</name>
    <dbReference type="NCBI Taxonomy" id="2594309"/>
    <lineage>
        <taxon>Viruses</taxon>
        <taxon>Varidnaviria</taxon>
        <taxon>Bamfordvirae</taxon>
        <taxon>Nucleocytoviricota</taxon>
        <taxon>Megaviricetes</taxon>
        <taxon>Pimascovirales</taxon>
        <taxon>Pimascovirales incertae sedis</taxon>
        <taxon>Iridoviridae</taxon>
    </lineage>
</organism>
<keyword evidence="3" id="KW-0862">Zinc</keyword>
<dbReference type="SUPFAM" id="SSF57850">
    <property type="entry name" value="RING/U-box"/>
    <property type="match status" value="1"/>
</dbReference>
<dbReference type="SMART" id="SM00184">
    <property type="entry name" value="RING"/>
    <property type="match status" value="1"/>
</dbReference>
<proteinExistence type="predicted"/>
<dbReference type="Gene3D" id="3.30.40.10">
    <property type="entry name" value="Zinc/RING finger domain, C3HC4 (zinc finger)"/>
    <property type="match status" value="1"/>
</dbReference>
<dbReference type="PANTHER" id="PTHR42647:SF72">
    <property type="entry name" value="EF-HAND CALCIUM-BINDING DOMAIN-CONTAINING PROTEIN 4A"/>
    <property type="match status" value="1"/>
</dbReference>
<dbReference type="PROSITE" id="PS50089">
    <property type="entry name" value="ZF_RING_2"/>
    <property type="match status" value="1"/>
</dbReference>
<dbReference type="InterPro" id="IPR001841">
    <property type="entry name" value="Znf_RING"/>
</dbReference>
<reference evidence="6" key="1">
    <citation type="journal article" date="2019" name="Viruses">
        <title>Detection and Characterization of Invertebrate Iridoviruses Found in Reptiles and Prey Insects in Europe over the Past Two Decades.</title>
        <authorList>
            <person name="Papp T."/>
            <person name="Marschang R.E."/>
        </authorList>
    </citation>
    <scope>NUCLEOTIDE SEQUENCE</scope>
    <source>
        <strain evidence="6">Liz-CrIV</strain>
    </source>
</reference>
<evidence type="ECO:0000313" key="6">
    <source>
        <dbReference type="EMBL" id="QEA08241.1"/>
    </source>
</evidence>
<evidence type="ECO:0000256" key="1">
    <source>
        <dbReference type="ARBA" id="ARBA00022723"/>
    </source>
</evidence>
<evidence type="ECO:0000256" key="3">
    <source>
        <dbReference type="ARBA" id="ARBA00022833"/>
    </source>
</evidence>
<dbReference type="GO" id="GO:0008270">
    <property type="term" value="F:zinc ion binding"/>
    <property type="evidence" value="ECO:0007669"/>
    <property type="project" value="UniProtKB-KW"/>
</dbReference>